<evidence type="ECO:0000313" key="11">
    <source>
        <dbReference type="EMBL" id="KAK3898039.1"/>
    </source>
</evidence>
<dbReference type="Proteomes" id="UP001303889">
    <property type="component" value="Unassembled WGS sequence"/>
</dbReference>
<feature type="transmembrane region" description="Helical" evidence="8">
    <location>
        <begin position="204"/>
        <end position="222"/>
    </location>
</feature>
<evidence type="ECO:0000259" key="10">
    <source>
        <dbReference type="Pfam" id="PF01699"/>
    </source>
</evidence>
<feature type="signal peptide" evidence="9">
    <location>
        <begin position="1"/>
        <end position="25"/>
    </location>
</feature>
<dbReference type="EMBL" id="MU856014">
    <property type="protein sequence ID" value="KAK3898039.1"/>
    <property type="molecule type" value="Genomic_DNA"/>
</dbReference>
<dbReference type="Gene3D" id="1.20.1420.30">
    <property type="entry name" value="NCX, central ion-binding region"/>
    <property type="match status" value="2"/>
</dbReference>
<proteinExistence type="inferred from homology"/>
<feature type="region of interest" description="Disordered" evidence="7">
    <location>
        <begin position="163"/>
        <end position="195"/>
    </location>
</feature>
<evidence type="ECO:0000256" key="8">
    <source>
        <dbReference type="SAM" id="Phobius"/>
    </source>
</evidence>
<dbReference type="GO" id="GO:0006874">
    <property type="term" value="P:intracellular calcium ion homeostasis"/>
    <property type="evidence" value="ECO:0007669"/>
    <property type="project" value="TreeGrafter"/>
</dbReference>
<dbReference type="PANTHER" id="PTHR10846">
    <property type="entry name" value="SODIUM/POTASSIUM/CALCIUM EXCHANGER"/>
    <property type="match status" value="1"/>
</dbReference>
<name>A0AAN6RPI7_9PEZI</name>
<keyword evidence="6 8" id="KW-0472">Membrane</keyword>
<feature type="transmembrane region" description="Helical" evidence="8">
    <location>
        <begin position="234"/>
        <end position="255"/>
    </location>
</feature>
<dbReference type="InterPro" id="IPR036259">
    <property type="entry name" value="MFS_trans_sf"/>
</dbReference>
<feature type="transmembrane region" description="Helical" evidence="8">
    <location>
        <begin position="108"/>
        <end position="128"/>
    </location>
</feature>
<protein>
    <recommendedName>
        <fullName evidence="10">Sodium/calcium exchanger membrane region domain-containing protein</fullName>
    </recommendedName>
</protein>
<accession>A0AAN6RPI7</accession>
<dbReference type="Pfam" id="PF01699">
    <property type="entry name" value="Na_Ca_ex"/>
    <property type="match status" value="2"/>
</dbReference>
<feature type="compositionally biased region" description="Acidic residues" evidence="7">
    <location>
        <begin position="165"/>
        <end position="179"/>
    </location>
</feature>
<dbReference type="SUPFAM" id="SSF103473">
    <property type="entry name" value="MFS general substrate transporter"/>
    <property type="match status" value="1"/>
</dbReference>
<comment type="caution">
    <text evidence="11">The sequence shown here is derived from an EMBL/GenBank/DDBJ whole genome shotgun (WGS) entry which is preliminary data.</text>
</comment>
<dbReference type="InterPro" id="IPR004837">
    <property type="entry name" value="NaCa_Exmemb"/>
</dbReference>
<feature type="chain" id="PRO_5043018618" description="Sodium/calcium exchanger membrane region domain-containing protein" evidence="9">
    <location>
        <begin position="26"/>
        <end position="296"/>
    </location>
</feature>
<evidence type="ECO:0000313" key="12">
    <source>
        <dbReference type="Proteomes" id="UP001303889"/>
    </source>
</evidence>
<keyword evidence="5 8" id="KW-1133">Transmembrane helix</keyword>
<organism evidence="11 12">
    <name type="scientific">Staphylotrichum tortipilum</name>
    <dbReference type="NCBI Taxonomy" id="2831512"/>
    <lineage>
        <taxon>Eukaryota</taxon>
        <taxon>Fungi</taxon>
        <taxon>Dikarya</taxon>
        <taxon>Ascomycota</taxon>
        <taxon>Pezizomycotina</taxon>
        <taxon>Sordariomycetes</taxon>
        <taxon>Sordariomycetidae</taxon>
        <taxon>Sordariales</taxon>
        <taxon>Chaetomiaceae</taxon>
        <taxon>Staphylotrichum</taxon>
    </lineage>
</organism>
<dbReference type="InterPro" id="IPR044880">
    <property type="entry name" value="NCX_ion-bd_dom_sf"/>
</dbReference>
<feature type="transmembrane region" description="Helical" evidence="8">
    <location>
        <begin position="77"/>
        <end position="96"/>
    </location>
</feature>
<feature type="transmembrane region" description="Helical" evidence="8">
    <location>
        <begin position="140"/>
        <end position="161"/>
    </location>
</feature>
<dbReference type="PANTHER" id="PTHR10846:SF8">
    <property type="entry name" value="INNER MEMBRANE PROTEIN YRBG"/>
    <property type="match status" value="1"/>
</dbReference>
<evidence type="ECO:0000256" key="1">
    <source>
        <dbReference type="ARBA" id="ARBA00004141"/>
    </source>
</evidence>
<dbReference type="InterPro" id="IPR004481">
    <property type="entry name" value="K/Na/Ca-exchanger"/>
</dbReference>
<evidence type="ECO:0000256" key="6">
    <source>
        <dbReference type="ARBA" id="ARBA00023136"/>
    </source>
</evidence>
<dbReference type="AlphaFoldDB" id="A0AAN6RPI7"/>
<keyword evidence="9" id="KW-0732">Signal</keyword>
<keyword evidence="3" id="KW-0813">Transport</keyword>
<evidence type="ECO:0000256" key="2">
    <source>
        <dbReference type="ARBA" id="ARBA00005364"/>
    </source>
</evidence>
<comment type="similarity">
    <text evidence="2">Belongs to the Ca(2+):cation antiporter (CaCA) (TC 2.A.19) family. SLC24A subfamily.</text>
</comment>
<feature type="domain" description="Sodium/calcium exchanger membrane region" evidence="10">
    <location>
        <begin position="10"/>
        <end position="150"/>
    </location>
</feature>
<gene>
    <name evidence="11" type="ORF">C8A05DRAFT_38386</name>
</gene>
<keyword evidence="4 8" id="KW-0812">Transmembrane</keyword>
<dbReference type="GO" id="GO:0008273">
    <property type="term" value="F:calcium, potassium:sodium antiporter activity"/>
    <property type="evidence" value="ECO:0007669"/>
    <property type="project" value="TreeGrafter"/>
</dbReference>
<reference evidence="11" key="2">
    <citation type="submission" date="2023-05" db="EMBL/GenBank/DDBJ databases">
        <authorList>
            <consortium name="Lawrence Berkeley National Laboratory"/>
            <person name="Steindorff A."/>
            <person name="Hensen N."/>
            <person name="Bonometti L."/>
            <person name="Westerberg I."/>
            <person name="Brannstrom I.O."/>
            <person name="Guillou S."/>
            <person name="Cros-Aarteil S."/>
            <person name="Calhoun S."/>
            <person name="Haridas S."/>
            <person name="Kuo A."/>
            <person name="Mondo S."/>
            <person name="Pangilinan J."/>
            <person name="Riley R."/>
            <person name="Labutti K."/>
            <person name="Andreopoulos B."/>
            <person name="Lipzen A."/>
            <person name="Chen C."/>
            <person name="Yanf M."/>
            <person name="Daum C."/>
            <person name="Ng V."/>
            <person name="Clum A."/>
            <person name="Ohm R."/>
            <person name="Martin F."/>
            <person name="Silar P."/>
            <person name="Natvig D."/>
            <person name="Lalanne C."/>
            <person name="Gautier V."/>
            <person name="Ament-Velasquez S.L."/>
            <person name="Kruys A."/>
            <person name="Hutchinson M.I."/>
            <person name="Powell A.J."/>
            <person name="Barry K."/>
            <person name="Miller A.N."/>
            <person name="Grigoriev I.V."/>
            <person name="Debuchy R."/>
            <person name="Gladieux P."/>
            <person name="Thoren M.H."/>
            <person name="Johannesson H."/>
        </authorList>
    </citation>
    <scope>NUCLEOTIDE SEQUENCE</scope>
    <source>
        <strain evidence="11">CBS 103.79</strain>
    </source>
</reference>
<sequence length="296" mass="30812">MADASSVAYHVAVFVSALFLLESGADKFIDHTAIVASRTGISETVIGLLTAGGEWEELAVVIACLTTNRTSLALGNIIGSSISNILGAFSLGLLFSSRDAPLEFDRSSRIYSLVLLALTTAVIPLVYFPSATLWRVCGPVLIVVFVGYVASVAVAVGRGVLDAPEGSDSESESDIESEVGAERSPLLHPHEAPTTRPRQLRRHILLLLLGLGLLTLSGYLLSASASALTDELNLSSVLFGVVILALATTLPEKMVALLSGRRGRAGILLAGCAGSNIFLLTLCLGVSRALGLGNGQ</sequence>
<reference evidence="11" key="1">
    <citation type="journal article" date="2023" name="Mol. Phylogenet. Evol.">
        <title>Genome-scale phylogeny and comparative genomics of the fungal order Sordariales.</title>
        <authorList>
            <person name="Hensen N."/>
            <person name="Bonometti L."/>
            <person name="Westerberg I."/>
            <person name="Brannstrom I.O."/>
            <person name="Guillou S."/>
            <person name="Cros-Aarteil S."/>
            <person name="Calhoun S."/>
            <person name="Haridas S."/>
            <person name="Kuo A."/>
            <person name="Mondo S."/>
            <person name="Pangilinan J."/>
            <person name="Riley R."/>
            <person name="LaButti K."/>
            <person name="Andreopoulos B."/>
            <person name="Lipzen A."/>
            <person name="Chen C."/>
            <person name="Yan M."/>
            <person name="Daum C."/>
            <person name="Ng V."/>
            <person name="Clum A."/>
            <person name="Steindorff A."/>
            <person name="Ohm R.A."/>
            <person name="Martin F."/>
            <person name="Silar P."/>
            <person name="Natvig D.O."/>
            <person name="Lalanne C."/>
            <person name="Gautier V."/>
            <person name="Ament-Velasquez S.L."/>
            <person name="Kruys A."/>
            <person name="Hutchinson M.I."/>
            <person name="Powell A.J."/>
            <person name="Barry K."/>
            <person name="Miller A.N."/>
            <person name="Grigoriev I.V."/>
            <person name="Debuchy R."/>
            <person name="Gladieux P."/>
            <person name="Hiltunen Thoren M."/>
            <person name="Johannesson H."/>
        </authorList>
    </citation>
    <scope>NUCLEOTIDE SEQUENCE</scope>
    <source>
        <strain evidence="11">CBS 103.79</strain>
    </source>
</reference>
<keyword evidence="3" id="KW-0050">Antiport</keyword>
<evidence type="ECO:0000256" key="3">
    <source>
        <dbReference type="ARBA" id="ARBA00022449"/>
    </source>
</evidence>
<evidence type="ECO:0000256" key="7">
    <source>
        <dbReference type="SAM" id="MobiDB-lite"/>
    </source>
</evidence>
<feature type="transmembrane region" description="Helical" evidence="8">
    <location>
        <begin position="267"/>
        <end position="290"/>
    </location>
</feature>
<evidence type="ECO:0000256" key="4">
    <source>
        <dbReference type="ARBA" id="ARBA00022692"/>
    </source>
</evidence>
<evidence type="ECO:0000256" key="9">
    <source>
        <dbReference type="SAM" id="SignalP"/>
    </source>
</evidence>
<dbReference type="GO" id="GO:0005886">
    <property type="term" value="C:plasma membrane"/>
    <property type="evidence" value="ECO:0007669"/>
    <property type="project" value="TreeGrafter"/>
</dbReference>
<keyword evidence="12" id="KW-1185">Reference proteome</keyword>
<feature type="domain" description="Sodium/calcium exchanger membrane region" evidence="10">
    <location>
        <begin position="204"/>
        <end position="287"/>
    </location>
</feature>
<comment type="subcellular location">
    <subcellularLocation>
        <location evidence="1">Membrane</location>
        <topology evidence="1">Multi-pass membrane protein</topology>
    </subcellularLocation>
</comment>
<evidence type="ECO:0000256" key="5">
    <source>
        <dbReference type="ARBA" id="ARBA00022989"/>
    </source>
</evidence>
<dbReference type="GO" id="GO:0005262">
    <property type="term" value="F:calcium channel activity"/>
    <property type="evidence" value="ECO:0007669"/>
    <property type="project" value="TreeGrafter"/>
</dbReference>